<dbReference type="PANTHER" id="PTHR43053:SF4">
    <property type="entry name" value="MYOGENESIS-REGULATING GLYCOSIDASE"/>
    <property type="match status" value="1"/>
</dbReference>
<gene>
    <name evidence="8" type="primary">GH31-2</name>
</gene>
<dbReference type="PANTHER" id="PTHR43053">
    <property type="entry name" value="GLYCOSIDASE FAMILY 31"/>
    <property type="match status" value="1"/>
</dbReference>
<dbReference type="GO" id="GO:0005975">
    <property type="term" value="P:carbohydrate metabolic process"/>
    <property type="evidence" value="ECO:0007669"/>
    <property type="project" value="InterPro"/>
</dbReference>
<feature type="domain" description="Glycoside hydrolase family 31 TIM barrel" evidence="6">
    <location>
        <begin position="252"/>
        <end position="507"/>
    </location>
</feature>
<protein>
    <submittedName>
        <fullName evidence="8">Glycoside hydrolase family 31</fullName>
    </submittedName>
</protein>
<dbReference type="CDD" id="cd06592">
    <property type="entry name" value="GH31_NET37"/>
    <property type="match status" value="1"/>
</dbReference>
<evidence type="ECO:0000259" key="6">
    <source>
        <dbReference type="Pfam" id="PF01055"/>
    </source>
</evidence>
<evidence type="ECO:0000256" key="5">
    <source>
        <dbReference type="SAM" id="SignalP"/>
    </source>
</evidence>
<dbReference type="AlphaFoldDB" id="D3YHE2"/>
<keyword evidence="3 4" id="KW-0326">Glycosidase</keyword>
<evidence type="ECO:0000256" key="3">
    <source>
        <dbReference type="ARBA" id="ARBA00023295"/>
    </source>
</evidence>
<evidence type="ECO:0000259" key="7">
    <source>
        <dbReference type="Pfam" id="PF21365"/>
    </source>
</evidence>
<dbReference type="EMBL" id="GU462153">
    <property type="protein sequence ID" value="ADC97876.1"/>
    <property type="molecule type" value="mRNA"/>
</dbReference>
<comment type="similarity">
    <text evidence="1 4">Belongs to the glycosyl hydrolase 31 family.</text>
</comment>
<accession>D3YHE2</accession>
<dbReference type="GO" id="GO:0004553">
    <property type="term" value="F:hydrolase activity, hydrolyzing O-glycosyl compounds"/>
    <property type="evidence" value="ECO:0007669"/>
    <property type="project" value="InterPro"/>
</dbReference>
<dbReference type="Pfam" id="PF21365">
    <property type="entry name" value="Glyco_hydro_31_3rd"/>
    <property type="match status" value="1"/>
</dbReference>
<reference evidence="8" key="1">
    <citation type="submission" date="2010-01" db="EMBL/GenBank/DDBJ databases">
        <title>Molecular cloning of members of the GH31 family expressed in larval Chrysomela tremulae midgut.</title>
        <authorList>
            <person name="Pauchet Y."/>
            <person name="ffrench-Constant R.H."/>
        </authorList>
    </citation>
    <scope>NUCLEOTIDE SEQUENCE</scope>
    <source>
        <tissue evidence="8">Midgut</tissue>
    </source>
</reference>
<dbReference type="Pfam" id="PF01055">
    <property type="entry name" value="Glyco_hydro_31_2nd"/>
    <property type="match status" value="1"/>
</dbReference>
<organism evidence="8">
    <name type="scientific">Chrysomela tremula</name>
    <name type="common">Leaf beetle</name>
    <dbReference type="NCBI Taxonomy" id="63687"/>
    <lineage>
        <taxon>Eukaryota</taxon>
        <taxon>Metazoa</taxon>
        <taxon>Ecdysozoa</taxon>
        <taxon>Arthropoda</taxon>
        <taxon>Hexapoda</taxon>
        <taxon>Insecta</taxon>
        <taxon>Pterygota</taxon>
        <taxon>Neoptera</taxon>
        <taxon>Endopterygota</taxon>
        <taxon>Coleoptera</taxon>
        <taxon>Polyphaga</taxon>
        <taxon>Cucujiformia</taxon>
        <taxon>Chrysomeloidea</taxon>
        <taxon>Chrysomelidae</taxon>
        <taxon>Chrysomelinae</taxon>
        <taxon>Chrysomelini</taxon>
        <taxon>Chrysomela</taxon>
    </lineage>
</organism>
<evidence type="ECO:0000313" key="8">
    <source>
        <dbReference type="EMBL" id="ADC97876.1"/>
    </source>
</evidence>
<dbReference type="InterPro" id="IPR050985">
    <property type="entry name" value="Alpha-glycosidase_related"/>
</dbReference>
<evidence type="ECO:0000256" key="1">
    <source>
        <dbReference type="ARBA" id="ARBA00007806"/>
    </source>
</evidence>
<dbReference type="InterPro" id="IPR048395">
    <property type="entry name" value="Glyco_hydro_31_C"/>
</dbReference>
<dbReference type="SUPFAM" id="SSF51011">
    <property type="entry name" value="Glycosyl hydrolase domain"/>
    <property type="match status" value="1"/>
</dbReference>
<keyword evidence="2 4" id="KW-0378">Hydrolase</keyword>
<feature type="domain" description="Glycosyl hydrolase family 31 C-terminal" evidence="7">
    <location>
        <begin position="550"/>
        <end position="632"/>
    </location>
</feature>
<dbReference type="CAZy" id="GH31">
    <property type="family name" value="Glycoside Hydrolase Family 31"/>
</dbReference>
<dbReference type="SUPFAM" id="SSF51445">
    <property type="entry name" value="(Trans)glycosidases"/>
    <property type="match status" value="1"/>
</dbReference>
<name>D3YHE2_CHRTR</name>
<dbReference type="Gene3D" id="3.20.20.80">
    <property type="entry name" value="Glycosidases"/>
    <property type="match status" value="1"/>
</dbReference>
<dbReference type="InterPro" id="IPR017853">
    <property type="entry name" value="GH"/>
</dbReference>
<dbReference type="InterPro" id="IPR013780">
    <property type="entry name" value="Glyco_hydro_b"/>
</dbReference>
<dbReference type="Gene3D" id="2.60.40.1180">
    <property type="entry name" value="Golgi alpha-mannosidase II"/>
    <property type="match status" value="1"/>
</dbReference>
<feature type="signal peptide" evidence="5">
    <location>
        <begin position="1"/>
        <end position="20"/>
    </location>
</feature>
<proteinExistence type="evidence at transcript level"/>
<evidence type="ECO:0000256" key="4">
    <source>
        <dbReference type="RuleBase" id="RU361185"/>
    </source>
</evidence>
<evidence type="ECO:0000256" key="2">
    <source>
        <dbReference type="ARBA" id="ARBA00022801"/>
    </source>
</evidence>
<sequence length="634" mass="72426">MFQTVKGLLCVVCIISICRATPYSLGPDKDIEVTLTPTEFGIRLVASRNADTLLIGTLNAGKNLSSVNCEIDQPKCEVDGGTLSIERMVAGFRIVWETLNTSTVYQDCFDFTEGTHWYGGPERRVQSWPLEKMTIDGNDPYVLKRWDNFAVAERYWLNSKGVFIYLKEHVPLFVDQNVANENKVCFIAKLDSPYINRTRNILDYRIVFRNDTKAAHLWAVRTFLGKPKGHPDPRMVSEPIWTTWANFKSEYTQSMALEFAQSISDHGYKGQFEIDERWERCYGSQEFFEERFPDINSTVKKLKGMGFRVTLWIHPFVNDDCQNNSDEGIAKGYFVVNENNSTKASWWITDDAHQIDFTNPEAAKWWTVRLERLLENPNIDSFKFDAGETDYAPQPSVYRNVDPETVPNILSSSYIRTCAKFGNLIEVRSAWRTQDLPMFVRMIDKDSHWGTDNGLPTLVTTLLQMNMNGYSMVLPDMIGGNGYSGAPTPELLVRWTQANTFMPAMQFSYLPWEITSPNFDVPVIVQKFIHLHQNYSNVILRAMEGTIKNGTPVNPPIWWIDPTDSEALACDDEFLLGDEILVAPVLVEGATSRKVYLPKSTWRDGNDNTIYQGPISLDYQADISTLPYFIRESV</sequence>
<dbReference type="InterPro" id="IPR000322">
    <property type="entry name" value="Glyco_hydro_31_TIM"/>
</dbReference>
<keyword evidence="5" id="KW-0732">Signal</keyword>
<feature type="chain" id="PRO_5003052234" evidence="5">
    <location>
        <begin position="21"/>
        <end position="634"/>
    </location>
</feature>